<evidence type="ECO:0000313" key="1">
    <source>
        <dbReference type="EMBL" id="VYT88909.1"/>
    </source>
</evidence>
<gene>
    <name evidence="1" type="ORF">CPLFYP93_00854</name>
</gene>
<organism evidence="1">
    <name type="scientific">Clostridium paraputrificum</name>
    <dbReference type="NCBI Taxonomy" id="29363"/>
    <lineage>
        <taxon>Bacteria</taxon>
        <taxon>Bacillati</taxon>
        <taxon>Bacillota</taxon>
        <taxon>Clostridia</taxon>
        <taxon>Eubacteriales</taxon>
        <taxon>Clostridiaceae</taxon>
        <taxon>Clostridium</taxon>
    </lineage>
</organism>
<evidence type="ECO:0008006" key="2">
    <source>
        <dbReference type="Google" id="ProtNLM"/>
    </source>
</evidence>
<accession>A0A6N3A9N2</accession>
<proteinExistence type="predicted"/>
<dbReference type="PROSITE" id="PS51257">
    <property type="entry name" value="PROKAR_LIPOPROTEIN"/>
    <property type="match status" value="1"/>
</dbReference>
<name>A0A6N3A9N2_9CLOT</name>
<dbReference type="AlphaFoldDB" id="A0A6N3A9N2"/>
<reference evidence="1" key="1">
    <citation type="submission" date="2019-11" db="EMBL/GenBank/DDBJ databases">
        <authorList>
            <person name="Feng L."/>
        </authorList>
    </citation>
    <scope>NUCLEOTIDE SEQUENCE</scope>
    <source>
        <strain evidence="1">CParaputrificumLFYP93</strain>
    </source>
</reference>
<dbReference type="Pfam" id="PF14270">
    <property type="entry name" value="DUF4358"/>
    <property type="match status" value="1"/>
</dbReference>
<protein>
    <recommendedName>
        <fullName evidence="2">DUF4358 domain-containing protein</fullName>
    </recommendedName>
</protein>
<dbReference type="InterPro" id="IPR025648">
    <property type="entry name" value="DUF4358"/>
</dbReference>
<dbReference type="EMBL" id="CACRTV010000031">
    <property type="protein sequence ID" value="VYT88909.1"/>
    <property type="molecule type" value="Genomic_DNA"/>
</dbReference>
<sequence length="151" mass="17393">MRKLSFLMIVLAMFTMSGCTKSYKNITTDEISNNILHEDEKLQKSGKKMLKRLYGLNSDDYEEVSLGISKSTMEVNEFLIIKVKDKNQIESIESAMEQRVSNQLNNFGGYSPEQTKIIEDYELIARDKFVFLCIGENAENNKQIFIESIKV</sequence>